<dbReference type="Pfam" id="PF11306">
    <property type="entry name" value="DUF3108"/>
    <property type="match status" value="1"/>
</dbReference>
<keyword evidence="1" id="KW-0547">Nucleotide-binding</keyword>
<protein>
    <submittedName>
        <fullName evidence="1">ATP-dependent exoDNAse (Exonuclease V) alpha subunit - helicase superfamily I member</fullName>
    </submittedName>
</protein>
<dbReference type="EMBL" id="CADCTQ010000039">
    <property type="protein sequence ID" value="CAA9220861.1"/>
    <property type="molecule type" value="Genomic_DNA"/>
</dbReference>
<keyword evidence="1" id="KW-0269">Exonuclease</keyword>
<sequence length="262" mass="31018">MKRTFRIVCLLLFCCGFVSKDTYRHIRNNSFSRGEVLEFRIHYGFINAAEGVVEVHQNLFKINDRPCYRVNVNGKTIGAFDLVLRIRDTWRSYIDTAAMVPHRFSMDIQEGKYRKEETVFFNHEARTIRSEEVNKETKEFELKRNVQDLVSGYFYLRTVDFNQVRIGDIVQVDAFFDDDFYDFKVRYRGKGEVETKWGKIRCILLNPVMPANKLFKGENSIRVWVSDDENKIPIKVEADMFVGAVELDLKKHKNLRHPLKFY</sequence>
<dbReference type="GO" id="GO:0004527">
    <property type="term" value="F:exonuclease activity"/>
    <property type="evidence" value="ECO:0007669"/>
    <property type="project" value="UniProtKB-KW"/>
</dbReference>
<reference evidence="1" key="1">
    <citation type="submission" date="2020-02" db="EMBL/GenBank/DDBJ databases">
        <authorList>
            <person name="Meier V. D."/>
        </authorList>
    </citation>
    <scope>NUCLEOTIDE SEQUENCE</scope>
    <source>
        <strain evidence="1">AVDCRST_MAG56</strain>
    </source>
</reference>
<evidence type="ECO:0000313" key="1">
    <source>
        <dbReference type="EMBL" id="CAA9220861.1"/>
    </source>
</evidence>
<dbReference type="AlphaFoldDB" id="A0A6J4HDX7"/>
<gene>
    <name evidence="1" type="ORF">AVDCRST_MAG56-428</name>
</gene>
<name>A0A6J4HDX7_9SPHI</name>
<dbReference type="InterPro" id="IPR021457">
    <property type="entry name" value="DUF3108"/>
</dbReference>
<keyword evidence="1" id="KW-0540">Nuclease</keyword>
<organism evidence="1">
    <name type="scientific">uncultured Cytophagales bacterium</name>
    <dbReference type="NCBI Taxonomy" id="158755"/>
    <lineage>
        <taxon>Bacteria</taxon>
        <taxon>Pseudomonadati</taxon>
        <taxon>Bacteroidota</taxon>
        <taxon>Sphingobacteriia</taxon>
        <taxon>Sphingobacteriales</taxon>
        <taxon>environmental samples</taxon>
    </lineage>
</organism>
<keyword evidence="1" id="KW-0378">Hydrolase</keyword>
<dbReference type="GO" id="GO:0004386">
    <property type="term" value="F:helicase activity"/>
    <property type="evidence" value="ECO:0007669"/>
    <property type="project" value="UniProtKB-KW"/>
</dbReference>
<keyword evidence="1" id="KW-0067">ATP-binding</keyword>
<proteinExistence type="predicted"/>
<keyword evidence="1" id="KW-0347">Helicase</keyword>
<accession>A0A6J4HDX7</accession>